<keyword evidence="3" id="KW-0540">Nuclease</keyword>
<dbReference type="KEGG" id="ret:RHE_PF00555"/>
<gene>
    <name evidence="9" type="ordered locus">RHE_PF00555</name>
</gene>
<accession>Q2JY93</accession>
<dbReference type="AlphaFoldDB" id="Q2JY93"/>
<dbReference type="SUPFAM" id="SSF88723">
    <property type="entry name" value="PIN domain-like"/>
    <property type="match status" value="1"/>
</dbReference>
<evidence type="ECO:0000256" key="5">
    <source>
        <dbReference type="ARBA" id="ARBA00022801"/>
    </source>
</evidence>
<keyword evidence="2" id="KW-1277">Toxin-antitoxin system</keyword>
<dbReference type="Pfam" id="PF01850">
    <property type="entry name" value="PIN"/>
    <property type="match status" value="1"/>
</dbReference>
<dbReference type="GO" id="GO:0046872">
    <property type="term" value="F:metal ion binding"/>
    <property type="evidence" value="ECO:0007669"/>
    <property type="project" value="UniProtKB-KW"/>
</dbReference>
<dbReference type="Proteomes" id="UP000001936">
    <property type="component" value="Plasmid p42f"/>
</dbReference>
<dbReference type="InterPro" id="IPR002716">
    <property type="entry name" value="PIN_dom"/>
</dbReference>
<dbReference type="OrthoDB" id="532510at2"/>
<keyword evidence="5" id="KW-0378">Hydrolase</keyword>
<dbReference type="EMBL" id="CP000138">
    <property type="protein sequence ID" value="ABC94443.1"/>
    <property type="molecule type" value="Genomic_DNA"/>
</dbReference>
<dbReference type="InterPro" id="IPR050556">
    <property type="entry name" value="Type_II_TA_system_RNase"/>
</dbReference>
<sequence>MVKSLFDTNVLIDYLNAVPQARDELRRYPEKAISIITWMEVLVGAKPEVAIGTRAFLAGFAVIAVDNAIAERAVSLRQLHRIKLPDAIIWATANVHSMLLITRNTKDFPGEMPDIRVPYEI</sequence>
<evidence type="ECO:0000256" key="3">
    <source>
        <dbReference type="ARBA" id="ARBA00022722"/>
    </source>
</evidence>
<dbReference type="PANTHER" id="PTHR33653">
    <property type="entry name" value="RIBONUCLEASE VAPC2"/>
    <property type="match status" value="1"/>
</dbReference>
<comment type="similarity">
    <text evidence="7">Belongs to the PINc/VapC protein family.</text>
</comment>
<dbReference type="GO" id="GO:0004518">
    <property type="term" value="F:nuclease activity"/>
    <property type="evidence" value="ECO:0007669"/>
    <property type="project" value="UniProtKB-KW"/>
</dbReference>
<dbReference type="Gene3D" id="3.40.50.1010">
    <property type="entry name" value="5'-nuclease"/>
    <property type="match status" value="1"/>
</dbReference>
<name>Q2JY93_RHIEC</name>
<keyword evidence="4" id="KW-0479">Metal-binding</keyword>
<keyword evidence="9" id="KW-0614">Plasmid</keyword>
<keyword evidence="6" id="KW-0460">Magnesium</keyword>
<evidence type="ECO:0000313" key="9">
    <source>
        <dbReference type="EMBL" id="ABC94443.1"/>
    </source>
</evidence>
<feature type="domain" description="PIN" evidence="8">
    <location>
        <begin position="5"/>
        <end position="106"/>
    </location>
</feature>
<evidence type="ECO:0000259" key="8">
    <source>
        <dbReference type="Pfam" id="PF01850"/>
    </source>
</evidence>
<dbReference type="PANTHER" id="PTHR33653:SF1">
    <property type="entry name" value="RIBONUCLEASE VAPC2"/>
    <property type="match status" value="1"/>
</dbReference>
<comment type="cofactor">
    <cofactor evidence="1">
        <name>Mg(2+)</name>
        <dbReference type="ChEBI" id="CHEBI:18420"/>
    </cofactor>
</comment>
<evidence type="ECO:0000256" key="4">
    <source>
        <dbReference type="ARBA" id="ARBA00022723"/>
    </source>
</evidence>
<evidence type="ECO:0000256" key="2">
    <source>
        <dbReference type="ARBA" id="ARBA00022649"/>
    </source>
</evidence>
<evidence type="ECO:0000256" key="1">
    <source>
        <dbReference type="ARBA" id="ARBA00001946"/>
    </source>
</evidence>
<dbReference type="InterPro" id="IPR029060">
    <property type="entry name" value="PIN-like_dom_sf"/>
</dbReference>
<evidence type="ECO:0000256" key="6">
    <source>
        <dbReference type="ARBA" id="ARBA00022842"/>
    </source>
</evidence>
<evidence type="ECO:0000256" key="7">
    <source>
        <dbReference type="ARBA" id="ARBA00038093"/>
    </source>
</evidence>
<proteinExistence type="inferred from homology"/>
<protein>
    <submittedName>
        <fullName evidence="9">Hypothetical conserved protein</fullName>
    </submittedName>
</protein>
<dbReference type="HOGENOM" id="CLU_118482_0_2_5"/>
<evidence type="ECO:0000313" key="10">
    <source>
        <dbReference type="Proteomes" id="UP000001936"/>
    </source>
</evidence>
<keyword evidence="10" id="KW-1185">Reference proteome</keyword>
<organism evidence="9 10">
    <name type="scientific">Rhizobium etli (strain ATCC 51251 / DSM 11541 / JCM 21823 / NBRC 15573 / CFN 42)</name>
    <dbReference type="NCBI Taxonomy" id="347834"/>
    <lineage>
        <taxon>Bacteria</taxon>
        <taxon>Pseudomonadati</taxon>
        <taxon>Pseudomonadota</taxon>
        <taxon>Alphaproteobacteria</taxon>
        <taxon>Hyphomicrobiales</taxon>
        <taxon>Rhizobiaceae</taxon>
        <taxon>Rhizobium/Agrobacterium group</taxon>
        <taxon>Rhizobium</taxon>
    </lineage>
</organism>
<dbReference type="CDD" id="cd18737">
    <property type="entry name" value="PIN_VapC4-5_FitB-like"/>
    <property type="match status" value="1"/>
</dbReference>
<reference evidence="9 10" key="1">
    <citation type="journal article" date="2006" name="Proc. Natl. Acad. Sci. U.S.A.">
        <title>The partitioned Rhizobium etli genome: genetic and metabolic redundancy in seven interacting replicons.</title>
        <authorList>
            <person name="Gonzalez V."/>
            <person name="Santamaria R.I."/>
            <person name="Bustos P."/>
            <person name="Hernandez-Gonzalez I."/>
            <person name="Medrano-Soto A."/>
            <person name="Moreno-Hagelsieb G."/>
            <person name="Janga S.C."/>
            <person name="Ramirez M.A."/>
            <person name="Jimenez-Jacinto V."/>
            <person name="Collado-Vides J."/>
            <person name="Davila G."/>
        </authorList>
    </citation>
    <scope>NUCLEOTIDE SEQUENCE [LARGE SCALE GENOMIC DNA]</scope>
    <source>
        <strain evidence="10">ATCC 51251 / DSM 11541 / JCM 21823 / NBRC 15573 / CFN 42</strain>
    </source>
</reference>
<dbReference type="GO" id="GO:0016787">
    <property type="term" value="F:hydrolase activity"/>
    <property type="evidence" value="ECO:0007669"/>
    <property type="project" value="UniProtKB-KW"/>
</dbReference>
<geneLocation type="plasmid" evidence="9 10">
    <name>p42f</name>
</geneLocation>
<dbReference type="RefSeq" id="WP_011428857.1">
    <property type="nucleotide sequence ID" value="NC_007766.1"/>
</dbReference>